<organism evidence="2 3">
    <name type="scientific">Candidatus Lloydbacteria bacterium RIFCSPHIGHO2_02_FULL_50_13</name>
    <dbReference type="NCBI Taxonomy" id="1798661"/>
    <lineage>
        <taxon>Bacteria</taxon>
        <taxon>Candidatus Lloydiibacteriota</taxon>
    </lineage>
</organism>
<comment type="caution">
    <text evidence="2">The sequence shown here is derived from an EMBL/GenBank/DDBJ whole genome shotgun (WGS) entry which is preliminary data.</text>
</comment>
<feature type="transmembrane region" description="Helical" evidence="1">
    <location>
        <begin position="150"/>
        <end position="170"/>
    </location>
</feature>
<dbReference type="AlphaFoldDB" id="A0A1G2D1E9"/>
<protein>
    <submittedName>
        <fullName evidence="2">Uncharacterized protein</fullName>
    </submittedName>
</protein>
<evidence type="ECO:0000256" key="1">
    <source>
        <dbReference type="SAM" id="Phobius"/>
    </source>
</evidence>
<sequence>MEKTLYAQLREILEALPEGVDEVAVLKPVLENERKKNVLLDRIIRQETLCAKEIEGLVRWTHSLQWNIRAEAYPLDENLKSLVDTGAWFFVPRVSSYEVRAENTYKPSSMVRGLFVATGLTLLLLPLGILFGAIFSGLFQKFFPLFVWPFGWKITLFAIGLLVVGGGFLMKRSMSRDWIETRIRLAEDALAHAKWLDQKIQLAYAHKGEQS</sequence>
<proteinExistence type="predicted"/>
<evidence type="ECO:0000313" key="3">
    <source>
        <dbReference type="Proteomes" id="UP000177996"/>
    </source>
</evidence>
<feature type="transmembrane region" description="Helical" evidence="1">
    <location>
        <begin position="114"/>
        <end position="138"/>
    </location>
</feature>
<name>A0A1G2D1E9_9BACT</name>
<reference evidence="2 3" key="1">
    <citation type="journal article" date="2016" name="Nat. Commun.">
        <title>Thousands of microbial genomes shed light on interconnected biogeochemical processes in an aquifer system.</title>
        <authorList>
            <person name="Anantharaman K."/>
            <person name="Brown C.T."/>
            <person name="Hug L.A."/>
            <person name="Sharon I."/>
            <person name="Castelle C.J."/>
            <person name="Probst A.J."/>
            <person name="Thomas B.C."/>
            <person name="Singh A."/>
            <person name="Wilkins M.J."/>
            <person name="Karaoz U."/>
            <person name="Brodie E.L."/>
            <person name="Williams K.H."/>
            <person name="Hubbard S.S."/>
            <person name="Banfield J.F."/>
        </authorList>
    </citation>
    <scope>NUCLEOTIDE SEQUENCE [LARGE SCALE GENOMIC DNA]</scope>
</reference>
<evidence type="ECO:0000313" key="2">
    <source>
        <dbReference type="EMBL" id="OGZ07433.1"/>
    </source>
</evidence>
<dbReference type="Proteomes" id="UP000177996">
    <property type="component" value="Unassembled WGS sequence"/>
</dbReference>
<dbReference type="STRING" id="1798661.A3D65_06355"/>
<keyword evidence="1" id="KW-0812">Transmembrane</keyword>
<dbReference type="EMBL" id="MHLL01000059">
    <property type="protein sequence ID" value="OGZ07433.1"/>
    <property type="molecule type" value="Genomic_DNA"/>
</dbReference>
<keyword evidence="1" id="KW-0472">Membrane</keyword>
<gene>
    <name evidence="2" type="ORF">A3D65_06355</name>
</gene>
<keyword evidence="1" id="KW-1133">Transmembrane helix</keyword>
<accession>A0A1G2D1E9</accession>